<accession>A0ABP4CAW7</accession>
<keyword evidence="4" id="KW-1185">Reference proteome</keyword>
<dbReference type="PANTHER" id="PTHR36834:SF1">
    <property type="entry name" value="INTEGRAL MEMBRANE PROTEIN"/>
    <property type="match status" value="1"/>
</dbReference>
<evidence type="ECO:0000259" key="2">
    <source>
        <dbReference type="Pfam" id="PF04892"/>
    </source>
</evidence>
<comment type="caution">
    <text evidence="3">The sequence shown here is derived from an EMBL/GenBank/DDBJ whole genome shotgun (WGS) entry which is preliminary data.</text>
</comment>
<feature type="transmembrane region" description="Helical" evidence="1">
    <location>
        <begin position="119"/>
        <end position="139"/>
    </location>
</feature>
<evidence type="ECO:0000313" key="3">
    <source>
        <dbReference type="EMBL" id="GAA0964172.1"/>
    </source>
</evidence>
<keyword evidence="1" id="KW-1133">Transmembrane helix</keyword>
<name>A0ABP4CAW7_9ACTN</name>
<gene>
    <name evidence="3" type="ORF">GCM10009550_61440</name>
</gene>
<feature type="transmembrane region" description="Helical" evidence="1">
    <location>
        <begin position="12"/>
        <end position="29"/>
    </location>
</feature>
<dbReference type="RefSeq" id="WP_344244671.1">
    <property type="nucleotide sequence ID" value="NZ_BAAAHH010000033.1"/>
</dbReference>
<dbReference type="Pfam" id="PF04892">
    <property type="entry name" value="VanZ"/>
    <property type="match status" value="1"/>
</dbReference>
<sequence>MNIDFELGSTLVLGPLLVAFCALTAVRAARRRPGWTGGHAAVRLAAAFYTAAVLDLTIFPIAVTYGEYANQTPWYSLVNFIPLLVADLTFVPNVLMLLPLGFLLPLMTAGPVSLKRATGLAFLASLTIEAAQLLCYLLFNNGRSVDVNDLIANTLGGALGYLAYRLAVRIPSLNALLNRLTLPAAKCFVR</sequence>
<keyword evidence="1" id="KW-0472">Membrane</keyword>
<evidence type="ECO:0000256" key="1">
    <source>
        <dbReference type="SAM" id="Phobius"/>
    </source>
</evidence>
<reference evidence="4" key="1">
    <citation type="journal article" date="2019" name="Int. J. Syst. Evol. Microbiol.">
        <title>The Global Catalogue of Microorganisms (GCM) 10K type strain sequencing project: providing services to taxonomists for standard genome sequencing and annotation.</title>
        <authorList>
            <consortium name="The Broad Institute Genomics Platform"/>
            <consortium name="The Broad Institute Genome Sequencing Center for Infectious Disease"/>
            <person name="Wu L."/>
            <person name="Ma J."/>
        </authorList>
    </citation>
    <scope>NUCLEOTIDE SEQUENCE [LARGE SCALE GENOMIC DNA]</scope>
    <source>
        <strain evidence="4">JCM 10696</strain>
    </source>
</reference>
<dbReference type="PANTHER" id="PTHR36834">
    <property type="entry name" value="MEMBRANE PROTEIN-RELATED"/>
    <property type="match status" value="1"/>
</dbReference>
<feature type="domain" description="VanZ-like" evidence="2">
    <location>
        <begin position="47"/>
        <end position="166"/>
    </location>
</feature>
<dbReference type="InterPro" id="IPR053150">
    <property type="entry name" value="Teicoplanin_resist-assoc"/>
</dbReference>
<proteinExistence type="predicted"/>
<organism evidence="3 4">
    <name type="scientific">Actinocorallia libanotica</name>
    <dbReference type="NCBI Taxonomy" id="46162"/>
    <lineage>
        <taxon>Bacteria</taxon>
        <taxon>Bacillati</taxon>
        <taxon>Actinomycetota</taxon>
        <taxon>Actinomycetes</taxon>
        <taxon>Streptosporangiales</taxon>
        <taxon>Thermomonosporaceae</taxon>
        <taxon>Actinocorallia</taxon>
    </lineage>
</organism>
<feature type="transmembrane region" description="Helical" evidence="1">
    <location>
        <begin position="41"/>
        <end position="63"/>
    </location>
</feature>
<protein>
    <recommendedName>
        <fullName evidence="2">VanZ-like domain-containing protein</fullName>
    </recommendedName>
</protein>
<feature type="transmembrane region" description="Helical" evidence="1">
    <location>
        <begin position="83"/>
        <end position="107"/>
    </location>
</feature>
<evidence type="ECO:0000313" key="4">
    <source>
        <dbReference type="Proteomes" id="UP001500665"/>
    </source>
</evidence>
<dbReference type="Proteomes" id="UP001500665">
    <property type="component" value="Unassembled WGS sequence"/>
</dbReference>
<dbReference type="InterPro" id="IPR006976">
    <property type="entry name" value="VanZ-like"/>
</dbReference>
<keyword evidence="1" id="KW-0812">Transmembrane</keyword>
<dbReference type="EMBL" id="BAAAHH010000033">
    <property type="protein sequence ID" value="GAA0964172.1"/>
    <property type="molecule type" value="Genomic_DNA"/>
</dbReference>